<dbReference type="Proteomes" id="UP000018837">
    <property type="component" value="Unassembled WGS sequence"/>
</dbReference>
<evidence type="ECO:0000256" key="1">
    <source>
        <dbReference type="PROSITE-ProRule" id="PRU00339"/>
    </source>
</evidence>
<dbReference type="PATRIC" id="fig|1411148.3.peg.1907"/>
<evidence type="ECO:0000313" key="5">
    <source>
        <dbReference type="Proteomes" id="UP000018837"/>
    </source>
</evidence>
<comment type="caution">
    <text evidence="4">The sequence shown here is derived from an EMBL/GenBank/DDBJ whole genome shotgun (WGS) entry which is preliminary data.</text>
</comment>
<dbReference type="InterPro" id="IPR019734">
    <property type="entry name" value="TPR_rpt"/>
</dbReference>
<dbReference type="Pfam" id="PF14559">
    <property type="entry name" value="TPR_19"/>
    <property type="match status" value="1"/>
</dbReference>
<feature type="repeat" description="TPR" evidence="1">
    <location>
        <begin position="384"/>
        <end position="417"/>
    </location>
</feature>
<dbReference type="EMBL" id="AYUF01000491">
    <property type="protein sequence ID" value="ETK01115.1"/>
    <property type="molecule type" value="Genomic_DNA"/>
</dbReference>
<name>W2C1T7_9BACT</name>
<dbReference type="AlphaFoldDB" id="W2C1T7"/>
<protein>
    <recommendedName>
        <fullName evidence="3">Cytochrome c-type biogenesis protein H TPR domain-containing protein</fullName>
    </recommendedName>
</protein>
<dbReference type="InterPro" id="IPR056413">
    <property type="entry name" value="TPR_CcmH_CycH"/>
</dbReference>
<dbReference type="SMART" id="SM00028">
    <property type="entry name" value="TPR"/>
    <property type="match status" value="10"/>
</dbReference>
<dbReference type="PROSITE" id="PS50005">
    <property type="entry name" value="TPR"/>
    <property type="match status" value="3"/>
</dbReference>
<dbReference type="PANTHER" id="PTHR12558:SF13">
    <property type="entry name" value="CELL DIVISION CYCLE PROTEIN 27 HOMOLOG"/>
    <property type="match status" value="1"/>
</dbReference>
<gene>
    <name evidence="4" type="ORF">N425_11620</name>
</gene>
<dbReference type="Gene3D" id="1.25.40.10">
    <property type="entry name" value="Tetratricopeptide repeat domain"/>
    <property type="match status" value="3"/>
</dbReference>
<dbReference type="InterPro" id="IPR011990">
    <property type="entry name" value="TPR-like_helical_dom_sf"/>
</dbReference>
<organism evidence="4 5">
    <name type="scientific">Tannerella sp. oral taxon BU063 isolate Cell 2</name>
    <dbReference type="NCBI Taxonomy" id="1411148"/>
    <lineage>
        <taxon>Bacteria</taxon>
        <taxon>Pseudomonadati</taxon>
        <taxon>Bacteroidota</taxon>
        <taxon>Bacteroidia</taxon>
        <taxon>Bacteroidales</taxon>
        <taxon>Tannerellaceae</taxon>
        <taxon>Tannerella</taxon>
    </lineage>
</organism>
<accession>W2C1T7</accession>
<feature type="repeat" description="TPR" evidence="1">
    <location>
        <begin position="73"/>
        <end position="106"/>
    </location>
</feature>
<feature type="domain" description="Cytochrome c-type biogenesis protein H TPR" evidence="3">
    <location>
        <begin position="429"/>
        <end position="517"/>
    </location>
</feature>
<dbReference type="PANTHER" id="PTHR12558">
    <property type="entry name" value="CELL DIVISION CYCLE 16,23,27"/>
    <property type="match status" value="1"/>
</dbReference>
<proteinExistence type="predicted"/>
<evidence type="ECO:0000313" key="4">
    <source>
        <dbReference type="EMBL" id="ETK01115.1"/>
    </source>
</evidence>
<keyword evidence="2" id="KW-0732">Signal</keyword>
<feature type="chain" id="PRO_5004812401" description="Cytochrome c-type biogenesis protein H TPR domain-containing protein" evidence="2">
    <location>
        <begin position="26"/>
        <end position="585"/>
    </location>
</feature>
<reference evidence="4 5" key="1">
    <citation type="submission" date="2013-11" db="EMBL/GenBank/DDBJ databases">
        <title>Single cell genomics of uncultured Tannerella BU063 (oral taxon 286).</title>
        <authorList>
            <person name="Beall C.J."/>
            <person name="Campbell A.G."/>
            <person name="Griffen A.L."/>
            <person name="Podar M."/>
            <person name="Leys E.J."/>
        </authorList>
    </citation>
    <scope>NUCLEOTIDE SEQUENCE [LARGE SCALE GENOMIC DNA]</scope>
    <source>
        <strain evidence="4">Cell 2</strain>
    </source>
</reference>
<dbReference type="Pfam" id="PF13432">
    <property type="entry name" value="TPR_16"/>
    <property type="match status" value="1"/>
</dbReference>
<evidence type="ECO:0000256" key="2">
    <source>
        <dbReference type="SAM" id="SignalP"/>
    </source>
</evidence>
<dbReference type="PROSITE" id="PS50293">
    <property type="entry name" value="TPR_REGION"/>
    <property type="match status" value="1"/>
</dbReference>
<keyword evidence="1" id="KW-0802">TPR repeat</keyword>
<dbReference type="Pfam" id="PF23914">
    <property type="entry name" value="TPR_CcmH_CycH"/>
    <property type="match status" value="1"/>
</dbReference>
<evidence type="ECO:0000259" key="3">
    <source>
        <dbReference type="Pfam" id="PF23914"/>
    </source>
</evidence>
<feature type="signal peptide" evidence="2">
    <location>
        <begin position="1"/>
        <end position="25"/>
    </location>
</feature>
<feature type="repeat" description="TPR" evidence="1">
    <location>
        <begin position="423"/>
        <end position="456"/>
    </location>
</feature>
<sequence>MTMKPIYRLITAVLCAAFVVPGGRADDKQIQAQKQQRKVDYYYFEGLKDKQAGRHDVAYDHFRYCISLDSTAAAPLYELAVYALQLRKPELSLDYLRRAVKYDPTNYTYRLALASLSLNVGMYGEAAELYRELVHEHPAKPELIYYLAEALNQAGQTGEAIDRFNELENTLGVNEALSMQKYKLYMQMEQRDKAYNELQRLADNNPGDVRYPIMIGDLLLENGDTAGALSSYEAAHEIDPTSPYYPVSMANYYEAVGDRAAAENQIRTALVDRELDVETKMGILARYLRQLHQTPDAMMTADTLFRTLLAQHPEEPSLKRYYAGLLMMQNKTEEARYQYQLVTEMEPDNEEAWQQLLVIAIQANDTKEAMRICQKCRQMFPESPVYFFYLGVLYYEEKAYQKALDAYREGLEKIPEENVHMRSDFYGQIGDIYFQIKRRKEAFEAYDKSLQYNPNNTAVLNNYAYYLTILRPTGDLDKAEQMSARCIKLEPNNATYLDTYAWVFFKKQNYSLALIYIQNAVGKDTTNSAELLEHFGDILFMTGDKAKAVEQWKQARAAGKKSKTLERKIAEEAYLEGPEDESGDD</sequence>
<dbReference type="SUPFAM" id="SSF48452">
    <property type="entry name" value="TPR-like"/>
    <property type="match status" value="2"/>
</dbReference>